<feature type="region of interest" description="Disordered" evidence="1">
    <location>
        <begin position="181"/>
        <end position="359"/>
    </location>
</feature>
<evidence type="ECO:0000256" key="1">
    <source>
        <dbReference type="SAM" id="MobiDB-lite"/>
    </source>
</evidence>
<evidence type="ECO:0000313" key="3">
    <source>
        <dbReference type="Proteomes" id="UP001632038"/>
    </source>
</evidence>
<feature type="compositionally biased region" description="Basic and acidic residues" evidence="1">
    <location>
        <begin position="249"/>
        <end position="262"/>
    </location>
</feature>
<organism evidence="2 3">
    <name type="scientific">Castilleja foliolosa</name>
    <dbReference type="NCBI Taxonomy" id="1961234"/>
    <lineage>
        <taxon>Eukaryota</taxon>
        <taxon>Viridiplantae</taxon>
        <taxon>Streptophyta</taxon>
        <taxon>Embryophyta</taxon>
        <taxon>Tracheophyta</taxon>
        <taxon>Spermatophyta</taxon>
        <taxon>Magnoliopsida</taxon>
        <taxon>eudicotyledons</taxon>
        <taxon>Gunneridae</taxon>
        <taxon>Pentapetalae</taxon>
        <taxon>asterids</taxon>
        <taxon>lamiids</taxon>
        <taxon>Lamiales</taxon>
        <taxon>Orobanchaceae</taxon>
        <taxon>Pedicularideae</taxon>
        <taxon>Castillejinae</taxon>
        <taxon>Castilleja</taxon>
    </lineage>
</organism>
<dbReference type="Proteomes" id="UP001632038">
    <property type="component" value="Unassembled WGS sequence"/>
</dbReference>
<comment type="caution">
    <text evidence="2">The sequence shown here is derived from an EMBL/GenBank/DDBJ whole genome shotgun (WGS) entry which is preliminary data.</text>
</comment>
<keyword evidence="3" id="KW-1185">Reference proteome</keyword>
<sequence>MSTHDSNRSIATKIIEKVPRNFGQLKSPRNWAIEKVPINFGQLKNNEHMMLRIAEILENEQKTNKDLMLRIAEILENQRKINEDLMSRMTEILKNDNQRFAKAPQYQKPKKEEAGSSDHFFQNQKPKTETKTEKLDKSKIRYETNRKFQKKGQEKGGVATAVNAGDAIKTGEKLRLTTAAAAKLQHRREALPPPRHISTTAAHQNQRRSPNPTPHQARRRRSPGKSEHHSSRHSAAALGKRSKSTRSGQLEEEKGKKNDHRSCAKTTVIADGKLKMTMTSSMTSPGRARSRNGLDREVGPNDVKFGPRSGLGPLNGPGLGAGPVSDKLKEENGPTKSDGISENENFGEIFPTKKKKKIN</sequence>
<feature type="compositionally biased region" description="Polar residues" evidence="1">
    <location>
        <begin position="197"/>
        <end position="210"/>
    </location>
</feature>
<protein>
    <submittedName>
        <fullName evidence="2">Uncharacterized protein</fullName>
    </submittedName>
</protein>
<feature type="compositionally biased region" description="Polar residues" evidence="1">
    <location>
        <begin position="334"/>
        <end position="344"/>
    </location>
</feature>
<dbReference type="EMBL" id="JAVIJP010000052">
    <property type="protein sequence ID" value="KAL3625452.1"/>
    <property type="molecule type" value="Genomic_DNA"/>
</dbReference>
<gene>
    <name evidence="2" type="ORF">CASFOL_030906</name>
</gene>
<accession>A0ABD3C7A6</accession>
<feature type="region of interest" description="Disordered" evidence="1">
    <location>
        <begin position="105"/>
        <end position="156"/>
    </location>
</feature>
<reference evidence="3" key="1">
    <citation type="journal article" date="2024" name="IScience">
        <title>Strigolactones Initiate the Formation of Haustorium-like Structures in Castilleja.</title>
        <authorList>
            <person name="Buerger M."/>
            <person name="Peterson D."/>
            <person name="Chory J."/>
        </authorList>
    </citation>
    <scope>NUCLEOTIDE SEQUENCE [LARGE SCALE GENOMIC DNA]</scope>
</reference>
<evidence type="ECO:0000313" key="2">
    <source>
        <dbReference type="EMBL" id="KAL3625452.1"/>
    </source>
</evidence>
<feature type="compositionally biased region" description="Basic and acidic residues" evidence="1">
    <location>
        <begin position="126"/>
        <end position="154"/>
    </location>
</feature>
<name>A0ABD3C7A6_9LAMI</name>
<proteinExistence type="predicted"/>
<dbReference type="AlphaFoldDB" id="A0ABD3C7A6"/>